<dbReference type="InterPro" id="IPR011711">
    <property type="entry name" value="GntR_C"/>
</dbReference>
<evidence type="ECO:0000256" key="2">
    <source>
        <dbReference type="ARBA" id="ARBA00023125"/>
    </source>
</evidence>
<feature type="domain" description="HTH gntR-type" evidence="4">
    <location>
        <begin position="21"/>
        <end position="89"/>
    </location>
</feature>
<dbReference type="Pfam" id="PF07729">
    <property type="entry name" value="FCD"/>
    <property type="match status" value="1"/>
</dbReference>
<evidence type="ECO:0000256" key="1">
    <source>
        <dbReference type="ARBA" id="ARBA00023015"/>
    </source>
</evidence>
<dbReference type="Pfam" id="PF00392">
    <property type="entry name" value="GntR"/>
    <property type="match status" value="1"/>
</dbReference>
<gene>
    <name evidence="5" type="ORF">BS1321_07745</name>
</gene>
<dbReference type="PANTHER" id="PTHR43537">
    <property type="entry name" value="TRANSCRIPTIONAL REGULATOR, GNTR FAMILY"/>
    <property type="match status" value="1"/>
</dbReference>
<keyword evidence="2" id="KW-0238">DNA-binding</keyword>
<dbReference type="SMART" id="SM00895">
    <property type="entry name" value="FCD"/>
    <property type="match status" value="1"/>
</dbReference>
<evidence type="ECO:0000313" key="5">
    <source>
        <dbReference type="EMBL" id="ASS93872.1"/>
    </source>
</evidence>
<dbReference type="PRINTS" id="PR00035">
    <property type="entry name" value="HTHGNTR"/>
</dbReference>
<sequence length="237" mass="26876">MNQSSYKFEVCILTISKTNRLSLVEQVVSQIESLIESGEWKIGNQIPPEMDLIQQFDVSRNTLREAVRSLVYAGLLVTKQGKGTFVRSSSALGAAFERRIQQSSLLETLEVRHALEREGAQLAALRRNQEDIERLRFHITACSKAAEAKDIKAYEEADIQLHKSIMGSSHNDLLIDLYEHMEHSLHESIHQIVEMSSDANFHLNIHCSLVDAIIEQDVNRATEAVNEYIAQFKKSLE</sequence>
<dbReference type="InterPro" id="IPR008920">
    <property type="entry name" value="TF_FadR/GntR_C"/>
</dbReference>
<dbReference type="EMBL" id="CP017704">
    <property type="protein sequence ID" value="ASS93872.1"/>
    <property type="molecule type" value="Genomic_DNA"/>
</dbReference>
<dbReference type="SUPFAM" id="SSF48008">
    <property type="entry name" value="GntR ligand-binding domain-like"/>
    <property type="match status" value="1"/>
</dbReference>
<dbReference type="PROSITE" id="PS50949">
    <property type="entry name" value="HTH_GNTR"/>
    <property type="match status" value="1"/>
</dbReference>
<protein>
    <submittedName>
        <fullName evidence="5">GntR family transcriptional regulator</fullName>
    </submittedName>
</protein>
<keyword evidence="1" id="KW-0805">Transcription regulation</keyword>
<dbReference type="InterPro" id="IPR000524">
    <property type="entry name" value="Tscrpt_reg_HTH_GntR"/>
</dbReference>
<dbReference type="AlphaFoldDB" id="A0A223EF39"/>
<evidence type="ECO:0000259" key="4">
    <source>
        <dbReference type="PROSITE" id="PS50949"/>
    </source>
</evidence>
<name>A0A223EF39_9BACI</name>
<dbReference type="Proteomes" id="UP000214618">
    <property type="component" value="Chromosome"/>
</dbReference>
<dbReference type="PANTHER" id="PTHR43537:SF47">
    <property type="entry name" value="REGULATORY PROTEIN GNTR HTH"/>
    <property type="match status" value="1"/>
</dbReference>
<dbReference type="InterPro" id="IPR036390">
    <property type="entry name" value="WH_DNA-bd_sf"/>
</dbReference>
<organism evidence="5 6">
    <name type="scientific">Peribacillus simplex NBRC 15720 = DSM 1321</name>
    <dbReference type="NCBI Taxonomy" id="1349754"/>
    <lineage>
        <taxon>Bacteria</taxon>
        <taxon>Bacillati</taxon>
        <taxon>Bacillota</taxon>
        <taxon>Bacilli</taxon>
        <taxon>Bacillales</taxon>
        <taxon>Bacillaceae</taxon>
        <taxon>Peribacillus</taxon>
    </lineage>
</organism>
<evidence type="ECO:0000313" key="6">
    <source>
        <dbReference type="Proteomes" id="UP000214618"/>
    </source>
</evidence>
<dbReference type="InterPro" id="IPR036388">
    <property type="entry name" value="WH-like_DNA-bd_sf"/>
</dbReference>
<dbReference type="GO" id="GO:0003677">
    <property type="term" value="F:DNA binding"/>
    <property type="evidence" value="ECO:0007669"/>
    <property type="project" value="UniProtKB-KW"/>
</dbReference>
<dbReference type="GO" id="GO:0003700">
    <property type="term" value="F:DNA-binding transcription factor activity"/>
    <property type="evidence" value="ECO:0007669"/>
    <property type="project" value="InterPro"/>
</dbReference>
<evidence type="ECO:0000256" key="3">
    <source>
        <dbReference type="ARBA" id="ARBA00023163"/>
    </source>
</evidence>
<proteinExistence type="predicted"/>
<dbReference type="Gene3D" id="1.10.10.10">
    <property type="entry name" value="Winged helix-like DNA-binding domain superfamily/Winged helix DNA-binding domain"/>
    <property type="match status" value="1"/>
</dbReference>
<dbReference type="SMART" id="SM00345">
    <property type="entry name" value="HTH_GNTR"/>
    <property type="match status" value="1"/>
</dbReference>
<dbReference type="CDD" id="cd07377">
    <property type="entry name" value="WHTH_GntR"/>
    <property type="match status" value="1"/>
</dbReference>
<dbReference type="Gene3D" id="1.20.120.530">
    <property type="entry name" value="GntR ligand-binding domain-like"/>
    <property type="match status" value="1"/>
</dbReference>
<keyword evidence="3" id="KW-0804">Transcription</keyword>
<accession>A0A223EF39</accession>
<reference evidence="5 6" key="1">
    <citation type="submission" date="2016-10" db="EMBL/GenBank/DDBJ databases">
        <title>The whole genome sequencing and assembly of Bacillus simplex DSM 1321 strain.</title>
        <authorList>
            <person name="Park M.-K."/>
            <person name="Lee Y.-J."/>
            <person name="Yi H."/>
            <person name="Bahn Y.-S."/>
            <person name="Kim J.F."/>
            <person name="Lee D.-W."/>
        </authorList>
    </citation>
    <scope>NUCLEOTIDE SEQUENCE [LARGE SCALE GENOMIC DNA]</scope>
    <source>
        <strain evidence="5 6">DSM 1321</strain>
    </source>
</reference>
<dbReference type="SUPFAM" id="SSF46785">
    <property type="entry name" value="Winged helix' DNA-binding domain"/>
    <property type="match status" value="1"/>
</dbReference>